<organism evidence="1 2">
    <name type="scientific">Bipolaris victoriae (strain FI3)</name>
    <name type="common">Victoria blight of oats agent</name>
    <name type="synonym">Cochliobolus victoriae</name>
    <dbReference type="NCBI Taxonomy" id="930091"/>
    <lineage>
        <taxon>Eukaryota</taxon>
        <taxon>Fungi</taxon>
        <taxon>Dikarya</taxon>
        <taxon>Ascomycota</taxon>
        <taxon>Pezizomycotina</taxon>
        <taxon>Dothideomycetes</taxon>
        <taxon>Pleosporomycetidae</taxon>
        <taxon>Pleosporales</taxon>
        <taxon>Pleosporineae</taxon>
        <taxon>Pleosporaceae</taxon>
        <taxon>Bipolaris</taxon>
    </lineage>
</organism>
<evidence type="ECO:0000313" key="1">
    <source>
        <dbReference type="EMBL" id="EUN20977.1"/>
    </source>
</evidence>
<dbReference type="EMBL" id="KI968872">
    <property type="protein sequence ID" value="EUN20977.1"/>
    <property type="molecule type" value="Genomic_DNA"/>
</dbReference>
<name>W7EA71_BIPV3</name>
<sequence length="196" mass="21595">MCTTKSSAIPLSYRDTTLVTFSDDWYPSISRQMMKWSYTYAILQMYYYSKSDSGDMSIPLVPSCRDTGSRGSRTEMSCEIGVLWLGKKRKTDRSMSDVIDCCLAKHVVDTSMPANYRTDAVLIRNRHRIARTCFEGSPGHVSCSLGNGYCRVVIIIQIGSTEAPTAVCLDLVGSICDDPGYGQANAVTGSEFSCNP</sequence>
<dbReference type="RefSeq" id="XP_014550551.1">
    <property type="nucleotide sequence ID" value="XM_014695065.1"/>
</dbReference>
<reference evidence="1 2" key="1">
    <citation type="journal article" date="2013" name="PLoS Genet.">
        <title>Comparative genome structure, secondary metabolite, and effector coding capacity across Cochliobolus pathogens.</title>
        <authorList>
            <person name="Condon B.J."/>
            <person name="Leng Y."/>
            <person name="Wu D."/>
            <person name="Bushley K.E."/>
            <person name="Ohm R.A."/>
            <person name="Otillar R."/>
            <person name="Martin J."/>
            <person name="Schackwitz W."/>
            <person name="Grimwood J."/>
            <person name="MohdZainudin N."/>
            <person name="Xue C."/>
            <person name="Wang R."/>
            <person name="Manning V.A."/>
            <person name="Dhillon B."/>
            <person name="Tu Z.J."/>
            <person name="Steffenson B.J."/>
            <person name="Salamov A."/>
            <person name="Sun H."/>
            <person name="Lowry S."/>
            <person name="LaButti K."/>
            <person name="Han J."/>
            <person name="Copeland A."/>
            <person name="Lindquist E."/>
            <person name="Barry K."/>
            <person name="Schmutz J."/>
            <person name="Baker S.E."/>
            <person name="Ciuffetti L.M."/>
            <person name="Grigoriev I.V."/>
            <person name="Zhong S."/>
            <person name="Turgeon B.G."/>
        </authorList>
    </citation>
    <scope>NUCLEOTIDE SEQUENCE [LARGE SCALE GENOMIC DNA]</scope>
    <source>
        <strain evidence="1 2">FI3</strain>
    </source>
</reference>
<dbReference type="HOGENOM" id="CLU_1389993_0_0_1"/>
<evidence type="ECO:0000313" key="2">
    <source>
        <dbReference type="Proteomes" id="UP000054337"/>
    </source>
</evidence>
<proteinExistence type="predicted"/>
<gene>
    <name evidence="1" type="ORF">COCVIDRAFT_21021</name>
</gene>
<dbReference type="GeneID" id="26252638"/>
<dbReference type="AlphaFoldDB" id="W7EA71"/>
<accession>W7EA71</accession>
<keyword evidence="2" id="KW-1185">Reference proteome</keyword>
<protein>
    <submittedName>
        <fullName evidence="1">Uncharacterized protein</fullName>
    </submittedName>
</protein>
<dbReference type="Proteomes" id="UP000054337">
    <property type="component" value="Unassembled WGS sequence"/>
</dbReference>